<dbReference type="Gene3D" id="3.40.190.290">
    <property type="match status" value="1"/>
</dbReference>
<dbReference type="GO" id="GO:0003677">
    <property type="term" value="F:DNA binding"/>
    <property type="evidence" value="ECO:0007669"/>
    <property type="project" value="UniProtKB-KW"/>
</dbReference>
<dbReference type="PANTHER" id="PTHR30419:SF8">
    <property type="entry name" value="NITROGEN ASSIMILATION TRANSCRIPTIONAL ACTIVATOR-RELATED"/>
    <property type="match status" value="1"/>
</dbReference>
<dbReference type="CDD" id="cd08438">
    <property type="entry name" value="PBP2_CidR"/>
    <property type="match status" value="1"/>
</dbReference>
<dbReference type="PROSITE" id="PS50931">
    <property type="entry name" value="HTH_LYSR"/>
    <property type="match status" value="1"/>
</dbReference>
<keyword evidence="4" id="KW-0804">Transcription</keyword>
<dbReference type="InterPro" id="IPR050950">
    <property type="entry name" value="HTH-type_LysR_regulators"/>
</dbReference>
<evidence type="ECO:0000256" key="1">
    <source>
        <dbReference type="ARBA" id="ARBA00009437"/>
    </source>
</evidence>
<comment type="similarity">
    <text evidence="1">Belongs to the LysR transcriptional regulatory family.</text>
</comment>
<dbReference type="Pfam" id="PF03466">
    <property type="entry name" value="LysR_substrate"/>
    <property type="match status" value="1"/>
</dbReference>
<dbReference type="Gene3D" id="1.10.10.10">
    <property type="entry name" value="Winged helix-like DNA-binding domain superfamily/Winged helix DNA-binding domain"/>
    <property type="match status" value="1"/>
</dbReference>
<dbReference type="RefSeq" id="WP_209976404.1">
    <property type="nucleotide sequence ID" value="NZ_JAGGLB010000026.1"/>
</dbReference>
<dbReference type="InterPro" id="IPR000847">
    <property type="entry name" value="LysR_HTH_N"/>
</dbReference>
<dbReference type="EMBL" id="JAGGLB010000026">
    <property type="protein sequence ID" value="MBP1994560.1"/>
    <property type="molecule type" value="Genomic_DNA"/>
</dbReference>
<dbReference type="PRINTS" id="PR00039">
    <property type="entry name" value="HTHLYSR"/>
</dbReference>
<keyword evidence="3 6" id="KW-0238">DNA-binding</keyword>
<dbReference type="Proteomes" id="UP001519287">
    <property type="component" value="Unassembled WGS sequence"/>
</dbReference>
<protein>
    <submittedName>
        <fullName evidence="6">DNA-binding transcriptional LysR family regulator</fullName>
    </submittedName>
</protein>
<comment type="caution">
    <text evidence="6">The sequence shown here is derived from an EMBL/GenBank/DDBJ whole genome shotgun (WGS) entry which is preliminary data.</text>
</comment>
<dbReference type="SUPFAM" id="SSF46785">
    <property type="entry name" value="Winged helix' DNA-binding domain"/>
    <property type="match status" value="1"/>
</dbReference>
<name>A0ABS4J428_9BACL</name>
<accession>A0ABS4J428</accession>
<dbReference type="InterPro" id="IPR036390">
    <property type="entry name" value="WH_DNA-bd_sf"/>
</dbReference>
<keyword evidence="7" id="KW-1185">Reference proteome</keyword>
<evidence type="ECO:0000259" key="5">
    <source>
        <dbReference type="PROSITE" id="PS50931"/>
    </source>
</evidence>
<dbReference type="Pfam" id="PF00126">
    <property type="entry name" value="HTH_1"/>
    <property type="match status" value="1"/>
</dbReference>
<dbReference type="SUPFAM" id="SSF53850">
    <property type="entry name" value="Periplasmic binding protein-like II"/>
    <property type="match status" value="1"/>
</dbReference>
<sequence>MDVRQLSYFLEVAEQASFSKAGHNLHLSQPTLSKMVKSLEEELDVLLFDRSTRRIHLTDAGEVVQAHAQIIMKALENLRFALTDVKEMKKGKFTLGLPPVIGASFFPKIIAGFHKQYPQITIQLVEEGGKLIEQSLLEGSIDLGVTVLPVDEELFEVVPLVQRELMLVLNAKHPLAESSQISLLDLQKESFILFRKGFALHDRVREACVRNGFEPNVTYESTQWDMISEMVAADLGISLLPETICKKLDASQISAIRMNEPKVHWNLAIIWRKHQYLSHASRGWIRFVRDSFEPEYPKSQLNPDL</sequence>
<evidence type="ECO:0000313" key="7">
    <source>
        <dbReference type="Proteomes" id="UP001519287"/>
    </source>
</evidence>
<dbReference type="InterPro" id="IPR036388">
    <property type="entry name" value="WH-like_DNA-bd_sf"/>
</dbReference>
<evidence type="ECO:0000313" key="6">
    <source>
        <dbReference type="EMBL" id="MBP1994560.1"/>
    </source>
</evidence>
<evidence type="ECO:0000256" key="2">
    <source>
        <dbReference type="ARBA" id="ARBA00023015"/>
    </source>
</evidence>
<keyword evidence="2" id="KW-0805">Transcription regulation</keyword>
<proteinExistence type="inferred from homology"/>
<reference evidence="6 7" key="1">
    <citation type="submission" date="2021-03" db="EMBL/GenBank/DDBJ databases">
        <title>Genomic Encyclopedia of Type Strains, Phase IV (KMG-IV): sequencing the most valuable type-strain genomes for metagenomic binning, comparative biology and taxonomic classification.</title>
        <authorList>
            <person name="Goeker M."/>
        </authorList>
    </citation>
    <scope>NUCLEOTIDE SEQUENCE [LARGE SCALE GENOMIC DNA]</scope>
    <source>
        <strain evidence="6 7">DSM 26048</strain>
    </source>
</reference>
<feature type="domain" description="HTH lysR-type" evidence="5">
    <location>
        <begin position="1"/>
        <end position="58"/>
    </location>
</feature>
<dbReference type="PANTHER" id="PTHR30419">
    <property type="entry name" value="HTH-TYPE TRANSCRIPTIONAL REGULATOR YBHD"/>
    <property type="match status" value="1"/>
</dbReference>
<gene>
    <name evidence="6" type="ORF">J2Z66_006199</name>
</gene>
<evidence type="ECO:0000256" key="4">
    <source>
        <dbReference type="ARBA" id="ARBA00023163"/>
    </source>
</evidence>
<organism evidence="6 7">
    <name type="scientific">Paenibacillus eucommiae</name>
    <dbReference type="NCBI Taxonomy" id="1355755"/>
    <lineage>
        <taxon>Bacteria</taxon>
        <taxon>Bacillati</taxon>
        <taxon>Bacillota</taxon>
        <taxon>Bacilli</taxon>
        <taxon>Bacillales</taxon>
        <taxon>Paenibacillaceae</taxon>
        <taxon>Paenibacillus</taxon>
    </lineage>
</organism>
<dbReference type="InterPro" id="IPR005119">
    <property type="entry name" value="LysR_subst-bd"/>
</dbReference>
<evidence type="ECO:0000256" key="3">
    <source>
        <dbReference type="ARBA" id="ARBA00023125"/>
    </source>
</evidence>